<keyword evidence="6" id="KW-0511">Multifunctional enzyme</keyword>
<dbReference type="Gene3D" id="1.10.340.70">
    <property type="match status" value="1"/>
</dbReference>
<dbReference type="RefSeq" id="XP_049318361.1">
    <property type="nucleotide sequence ID" value="XM_049462404.1"/>
</dbReference>
<dbReference type="PANTHER" id="PTHR37984:SF5">
    <property type="entry name" value="PROTEIN NYNRIN-LIKE"/>
    <property type="match status" value="1"/>
</dbReference>
<dbReference type="PROSITE" id="PS50994">
    <property type="entry name" value="INTEGRASE"/>
    <property type="match status" value="1"/>
</dbReference>
<dbReference type="InterPro" id="IPR050951">
    <property type="entry name" value="Retrovirus_Pol_polyprotein"/>
</dbReference>
<dbReference type="Gene3D" id="3.30.70.270">
    <property type="match status" value="2"/>
</dbReference>
<dbReference type="Gene3D" id="3.10.10.10">
    <property type="entry name" value="HIV Type 1 Reverse Transcriptase, subunit A, domain 1"/>
    <property type="match status" value="1"/>
</dbReference>
<dbReference type="Pfam" id="PF00665">
    <property type="entry name" value="rve"/>
    <property type="match status" value="1"/>
</dbReference>
<evidence type="ECO:0000256" key="2">
    <source>
        <dbReference type="ARBA" id="ARBA00022679"/>
    </source>
</evidence>
<evidence type="ECO:0000256" key="7">
    <source>
        <dbReference type="SAM" id="MobiDB-lite"/>
    </source>
</evidence>
<sequence length="1116" mass="127604">MQVNTMQTRKNWKKTTKDQMRREQNVNANVMKQVKLKSCAGCGISHNREQCKFRKVICNKCAKKGHIAVVCMSNQSRSIRKSTTIPERKWNQNKQENEQYVSTMDAVNIVNGIIEIEANKKCINLEIFNKVIQFQLDSGATVSIINLKTYNILNRPKLQQCTKTLYAFGQQPIPILGELHTKAKCGNKQKSIAVIVANVENANNQFGLHLFKKFGFEMTQIDNVVDKGEYIKQIEDLCNKYETVFDNTNAGVIKHFKASIRMQTTAIPKFYKSRQIPFAQMSKFREEADRLINTGIWKPVKFSNWASPIVLAPKPDGSMELDEDSKQVMVVNTPLGLFQYQRLPYGIASAPAIFQRYLEQLLNGIEGCGNYLDDIIITAPLLQEHVNRVEQVIKVLEDNGIKCKKEKCFFLKEEIEYLGRRVSAKGILPDYSGIQAVKQLKPPMNITQLEAFIGKVNYCYNFIPNFSQLAAPLNKLRRKNVHFTWGSEQQQAFKALKLHIINATQLAHFNEQLPITLATDASSFGIGAVLSHIYPDGNERPIAFASKTMDKHQLKYSQIEKEGLAIVFRVKKFHQYLYGRKFLLITDHKPLINIFNPSKHLPQMTSHRIQRWAIILMAYQFDIKYRNTHAHGNADALSRLPVSTDIQFDTSEAWYNVTHIQLPINANIIHKHTERDEILRKVKHFVKAGWPTQLSPGDNEIRPYFHRRLALTLHEKLLCLHANVKRIVIPKSLQQNILELLHDGHWGTVRMKQLARHHVWWPNIDDDIAKVTRQCEICKVGNPAPTRQYLSWPEAKAPWERVHIDFAGPIFDSMWLICIDAYSQFPFVTQLSSTTTDNTIHSLKSIFAIEGLPNTLVSDNGPQLTSDAFQQFCKLHGITHITTAPFHPASNGLAERFVQTFKTAVRKNINEGLSIRCAVVKFLTTYRFTPNSNGKTPAELLHGRSVRTMLTQLFETPAQSKSKIVDKYKFQPNELVYARNFARGEKWIKGIIIHPIGKMMFLVKSNIGTIRRHLNQLKPRSNAEGNNKTPSIILPDQWIPVPESTSTHSAPVMLQDKSNIQPDISTQIPHFNDQNSAPSQLEENVAEDQNSNNPIRRSNRSRQLVTRFTAPDFINK</sequence>
<name>A0ABM3KA59_BACDO</name>
<dbReference type="InterPro" id="IPR021109">
    <property type="entry name" value="Peptidase_aspartic_dom_sf"/>
</dbReference>
<evidence type="ECO:0000259" key="8">
    <source>
        <dbReference type="PROSITE" id="PS50994"/>
    </source>
</evidence>
<dbReference type="Pfam" id="PF17921">
    <property type="entry name" value="Integrase_H2C2"/>
    <property type="match status" value="1"/>
</dbReference>
<dbReference type="InterPro" id="IPR036397">
    <property type="entry name" value="RNaseH_sf"/>
</dbReference>
<dbReference type="Proteomes" id="UP001652620">
    <property type="component" value="Chromosome 1"/>
</dbReference>
<reference evidence="10" key="2">
    <citation type="submission" date="2025-08" db="UniProtKB">
        <authorList>
            <consortium name="RefSeq"/>
        </authorList>
    </citation>
    <scope>IDENTIFICATION</scope>
    <source>
        <tissue evidence="10">Adult</tissue>
    </source>
</reference>
<dbReference type="InterPro" id="IPR041577">
    <property type="entry name" value="RT_RNaseH_2"/>
</dbReference>
<evidence type="ECO:0000313" key="9">
    <source>
        <dbReference type="Proteomes" id="UP001652620"/>
    </source>
</evidence>
<keyword evidence="5" id="KW-0255">Endonuclease</keyword>
<dbReference type="SUPFAM" id="SSF56672">
    <property type="entry name" value="DNA/RNA polymerases"/>
    <property type="match status" value="1"/>
</dbReference>
<dbReference type="Gene3D" id="2.40.70.10">
    <property type="entry name" value="Acid Proteases"/>
    <property type="match status" value="1"/>
</dbReference>
<evidence type="ECO:0000256" key="1">
    <source>
        <dbReference type="ARBA" id="ARBA00012493"/>
    </source>
</evidence>
<evidence type="ECO:0000256" key="6">
    <source>
        <dbReference type="ARBA" id="ARBA00023268"/>
    </source>
</evidence>
<keyword evidence="3" id="KW-0548">Nucleotidyltransferase</keyword>
<proteinExistence type="predicted"/>
<gene>
    <name evidence="10" type="primary">LOC125780327</name>
</gene>
<dbReference type="CDD" id="cd09274">
    <property type="entry name" value="RNase_HI_RT_Ty3"/>
    <property type="match status" value="1"/>
</dbReference>
<dbReference type="Gene3D" id="3.30.420.10">
    <property type="entry name" value="Ribonuclease H-like superfamily/Ribonuclease H"/>
    <property type="match status" value="1"/>
</dbReference>
<feature type="domain" description="Integrase catalytic" evidence="8">
    <location>
        <begin position="794"/>
        <end position="945"/>
    </location>
</feature>
<dbReference type="CDD" id="cd01647">
    <property type="entry name" value="RT_LTR"/>
    <property type="match status" value="1"/>
</dbReference>
<keyword evidence="5" id="KW-0378">Hydrolase</keyword>
<dbReference type="InterPro" id="IPR001584">
    <property type="entry name" value="Integrase_cat-core"/>
</dbReference>
<dbReference type="InterPro" id="IPR043502">
    <property type="entry name" value="DNA/RNA_pol_sf"/>
</dbReference>
<keyword evidence="9" id="KW-1185">Reference proteome</keyword>
<dbReference type="InterPro" id="IPR043128">
    <property type="entry name" value="Rev_trsase/Diguanyl_cyclase"/>
</dbReference>
<organism evidence="9 10">
    <name type="scientific">Bactrocera dorsalis</name>
    <name type="common">Oriental fruit fly</name>
    <name type="synonym">Dacus dorsalis</name>
    <dbReference type="NCBI Taxonomy" id="27457"/>
    <lineage>
        <taxon>Eukaryota</taxon>
        <taxon>Metazoa</taxon>
        <taxon>Ecdysozoa</taxon>
        <taxon>Arthropoda</taxon>
        <taxon>Hexapoda</taxon>
        <taxon>Insecta</taxon>
        <taxon>Pterygota</taxon>
        <taxon>Neoptera</taxon>
        <taxon>Endopterygota</taxon>
        <taxon>Diptera</taxon>
        <taxon>Brachycera</taxon>
        <taxon>Muscomorpha</taxon>
        <taxon>Tephritoidea</taxon>
        <taxon>Tephritidae</taxon>
        <taxon>Bactrocera</taxon>
        <taxon>Bactrocera</taxon>
    </lineage>
</organism>
<evidence type="ECO:0000313" key="10">
    <source>
        <dbReference type="RefSeq" id="XP_049318361.1"/>
    </source>
</evidence>
<accession>A0ABM3KA59</accession>
<dbReference type="Pfam" id="PF17919">
    <property type="entry name" value="RT_RNaseH_2"/>
    <property type="match status" value="1"/>
</dbReference>
<dbReference type="Pfam" id="PF00078">
    <property type="entry name" value="RVT_1"/>
    <property type="match status" value="1"/>
</dbReference>
<keyword evidence="4" id="KW-0540">Nuclease</keyword>
<evidence type="ECO:0000256" key="3">
    <source>
        <dbReference type="ARBA" id="ARBA00022695"/>
    </source>
</evidence>
<dbReference type="InterPro" id="IPR012337">
    <property type="entry name" value="RNaseH-like_sf"/>
</dbReference>
<dbReference type="InterPro" id="IPR000477">
    <property type="entry name" value="RT_dom"/>
</dbReference>
<dbReference type="PANTHER" id="PTHR37984">
    <property type="entry name" value="PROTEIN CBG26694"/>
    <property type="match status" value="1"/>
</dbReference>
<protein>
    <recommendedName>
        <fullName evidence="1">RNA-directed DNA polymerase</fullName>
        <ecNumber evidence="1">2.7.7.49</ecNumber>
    </recommendedName>
</protein>
<keyword evidence="2" id="KW-0808">Transferase</keyword>
<feature type="region of interest" description="Disordered" evidence="7">
    <location>
        <begin position="1063"/>
        <end position="1116"/>
    </location>
</feature>
<dbReference type="SUPFAM" id="SSF50630">
    <property type="entry name" value="Acid proteases"/>
    <property type="match status" value="1"/>
</dbReference>
<evidence type="ECO:0000256" key="4">
    <source>
        <dbReference type="ARBA" id="ARBA00022722"/>
    </source>
</evidence>
<dbReference type="InterPro" id="IPR041588">
    <property type="entry name" value="Integrase_H2C2"/>
</dbReference>
<feature type="compositionally biased region" description="Polar residues" evidence="7">
    <location>
        <begin position="1063"/>
        <end position="1082"/>
    </location>
</feature>
<dbReference type="SUPFAM" id="SSF53098">
    <property type="entry name" value="Ribonuclease H-like"/>
    <property type="match status" value="1"/>
</dbReference>
<evidence type="ECO:0000256" key="5">
    <source>
        <dbReference type="ARBA" id="ARBA00022759"/>
    </source>
</evidence>
<dbReference type="GeneID" id="125780327"/>
<reference evidence="9" key="1">
    <citation type="submission" date="2025-05" db="UniProtKB">
        <authorList>
            <consortium name="RefSeq"/>
        </authorList>
    </citation>
    <scope>NUCLEOTIDE SEQUENCE [LARGE SCALE GENOMIC DNA]</scope>
</reference>
<dbReference type="EC" id="2.7.7.49" evidence="1"/>